<dbReference type="AlphaFoldDB" id="A0A8S3Q5R1"/>
<dbReference type="InterPro" id="IPR057456">
    <property type="entry name" value="Znf_C17orf113"/>
</dbReference>
<sequence>MFTDNVVAMPSPWCLDNILLKDVSPESWKYSPERNTNDTEYYIFEEAGIDRVRQFNDYCNLSTGTSVASSECSDDLYLDVDADTEADLFGDLASSVLSIIQDIKDTGILYFYINTKEANVCGTTHEHDESVHELVETEMQTQRETLPVIATPTRERHNSGHSSNFNKKWKEGRPWLKCDEEITHDGISFESMYCIICIKWNTKSLNGSTIWNKEGCQSFRLDKIKSHETSCMHKQAISMEIKDQTTVTDTLSHQNDKEFAALEDAQKVLYFLISHSLPHTTLFKPLVELCVELGAKNLPYLNKGQNASYTGHSIVNEFLSCQAEVVENRVKNEINTSQSYGVMIDEYTDISGRKHLALVGKYIHLGSSRLSFLQDIQIPNGTADTIYSSIKSYLNDKAGLKLHKLTSFASDGPTVMLGKKNGVATQLKRENESVVTVHCMNHRLQLAVSKTFTTFRKIEKTDELLKGLFKYYHYSTVKSGSLDALQTLLREMNELETVNNLVVTKAIHTRWLSHEKSLQTVRKLYVAIHKDLKMQFVKDVIRI</sequence>
<dbReference type="EMBL" id="CAJPWZ010000341">
    <property type="protein sequence ID" value="CAG2190763.1"/>
    <property type="molecule type" value="Genomic_DNA"/>
</dbReference>
<organism evidence="2 3">
    <name type="scientific">Mytilus edulis</name>
    <name type="common">Blue mussel</name>
    <dbReference type="NCBI Taxonomy" id="6550"/>
    <lineage>
        <taxon>Eukaryota</taxon>
        <taxon>Metazoa</taxon>
        <taxon>Spiralia</taxon>
        <taxon>Lophotrochozoa</taxon>
        <taxon>Mollusca</taxon>
        <taxon>Bivalvia</taxon>
        <taxon>Autobranchia</taxon>
        <taxon>Pteriomorphia</taxon>
        <taxon>Mytilida</taxon>
        <taxon>Mytiloidea</taxon>
        <taxon>Mytilidae</taxon>
        <taxon>Mytilinae</taxon>
        <taxon>Mytilus</taxon>
    </lineage>
</organism>
<dbReference type="Proteomes" id="UP000683360">
    <property type="component" value="Unassembled WGS sequence"/>
</dbReference>
<evidence type="ECO:0000259" key="1">
    <source>
        <dbReference type="Pfam" id="PF25431"/>
    </source>
</evidence>
<proteinExistence type="predicted"/>
<keyword evidence="3" id="KW-1185">Reference proteome</keyword>
<evidence type="ECO:0000313" key="2">
    <source>
        <dbReference type="EMBL" id="CAG2190763.1"/>
    </source>
</evidence>
<accession>A0A8S3Q5R1</accession>
<dbReference type="InterPro" id="IPR012337">
    <property type="entry name" value="RNaseH-like_sf"/>
</dbReference>
<dbReference type="PANTHER" id="PTHR46880">
    <property type="entry name" value="RAS-ASSOCIATING DOMAIN-CONTAINING PROTEIN"/>
    <property type="match status" value="1"/>
</dbReference>
<name>A0A8S3Q5R1_MYTED</name>
<dbReference type="Pfam" id="PF25431">
    <property type="entry name" value="zf-C17orf113"/>
    <property type="match status" value="1"/>
</dbReference>
<feature type="domain" description="C17orf113 probable zinc finger" evidence="1">
    <location>
        <begin position="190"/>
        <end position="243"/>
    </location>
</feature>
<gene>
    <name evidence="2" type="ORF">MEDL_5998</name>
</gene>
<protein>
    <recommendedName>
        <fullName evidence="1">C17orf113 probable zinc finger domain-containing protein</fullName>
    </recommendedName>
</protein>
<comment type="caution">
    <text evidence="2">The sequence shown here is derived from an EMBL/GenBank/DDBJ whole genome shotgun (WGS) entry which is preliminary data.</text>
</comment>
<dbReference type="PANTHER" id="PTHR46880:SF5">
    <property type="entry name" value="DUF4371 DOMAIN-CONTAINING PROTEIN"/>
    <property type="match status" value="1"/>
</dbReference>
<reference evidence="2" key="1">
    <citation type="submission" date="2021-03" db="EMBL/GenBank/DDBJ databases">
        <authorList>
            <person name="Bekaert M."/>
        </authorList>
    </citation>
    <scope>NUCLEOTIDE SEQUENCE</scope>
</reference>
<dbReference type="SUPFAM" id="SSF53098">
    <property type="entry name" value="Ribonuclease H-like"/>
    <property type="match status" value="1"/>
</dbReference>
<evidence type="ECO:0000313" key="3">
    <source>
        <dbReference type="Proteomes" id="UP000683360"/>
    </source>
</evidence>
<dbReference type="OrthoDB" id="6137258at2759"/>